<sequence length="708" mass="77879">MAENNRYIVQVFVGALSQHYEALSVEASKQTSSEEIVCCIVDRLSLTNPSNYELAEVIGDSVGQECKERRVGAVECPVALMLLWPKMCSGPGEDGDQQEYRFYLREKLSDTLWTDSHKSNSSIAASNQKNFQPLSARVLGPAKSCHPGWLLPYVNTNVCSKKDLDLMVTLQTLTVPSYPLKDAKETQISVKEKLIDDQAVAAGGGRLLARCESPPNVTDVGDATDPDFVLPLTDNAPNAAGVPDCPSNSTLPVATKLIKWTTLRISDSPMARRPSAILQDDPLLYFHITQLPTFGHTLDVMKSCDQQCMMLACNRFHRLAGDQYPDVEKQARLLGPRPRLKNVASGTILASISEDLRAKLQINETDDHFLTKLSIHTSALHKRATVEDIDVAPAFDLSISSSSASDPSDTIQGCSIIQVANWLIEQQLVAVEEMVNGPFSKVGLTEGMDVPIFFVMDCEVKGLQSNSEVLPQRGAKKLEELWRTSALRCETTAAICRKANRKQPASWSSNLRSAARDFDESSPLDFCCLSSLAITQRFASSSIRLDTKSFVRDSMMNLMKQSQNLEPHSSKIGGFSVDFFDNINSICPSVDLSQNQSFQLLSDSCSSLCHQIENGVGKDSSPDLIEILLPKPLSSAQILFERLPTDQDDYDSCNKLTNVFGACFQAMRKKSAVEPVVAEQRTQTLSIHSEQVLTEKTEGLSHDGQAQK</sequence>
<dbReference type="PANTHER" id="PTHR46184">
    <property type="entry name" value="UNCONVENTIONAL MYOSIN-IXB-LIKE PROTEIN"/>
    <property type="match status" value="1"/>
</dbReference>
<protein>
    <recommendedName>
        <fullName evidence="5">Ras-associating domain-containing protein</fullName>
    </recommendedName>
</protein>
<evidence type="ECO:0000256" key="1">
    <source>
        <dbReference type="ARBA" id="ARBA00004496"/>
    </source>
</evidence>
<evidence type="ECO:0000313" key="6">
    <source>
        <dbReference type="EMBL" id="KAG8223095.1"/>
    </source>
</evidence>
<evidence type="ECO:0000256" key="3">
    <source>
        <dbReference type="ARBA" id="ARBA00023054"/>
    </source>
</evidence>
<proteinExistence type="predicted"/>
<feature type="region of interest" description="Disordered" evidence="4">
    <location>
        <begin position="688"/>
        <end position="708"/>
    </location>
</feature>
<dbReference type="GO" id="GO:0005737">
    <property type="term" value="C:cytoplasm"/>
    <property type="evidence" value="ECO:0007669"/>
    <property type="project" value="UniProtKB-SubCell"/>
</dbReference>
<dbReference type="AlphaFoldDB" id="A0A8K0JWE2"/>
<dbReference type="InterPro" id="IPR029071">
    <property type="entry name" value="Ubiquitin-like_domsf"/>
</dbReference>
<dbReference type="Gene3D" id="3.10.20.90">
    <property type="entry name" value="Phosphatidylinositol 3-kinase Catalytic Subunit, Chain A, domain 1"/>
    <property type="match status" value="1"/>
</dbReference>
<dbReference type="GO" id="GO:0005096">
    <property type="term" value="F:GTPase activator activity"/>
    <property type="evidence" value="ECO:0007669"/>
    <property type="project" value="InterPro"/>
</dbReference>
<dbReference type="InterPro" id="IPR046987">
    <property type="entry name" value="Myo9"/>
</dbReference>
<comment type="caution">
    <text evidence="6">The sequence shown here is derived from an EMBL/GenBank/DDBJ whole genome shotgun (WGS) entry which is preliminary data.</text>
</comment>
<dbReference type="EMBL" id="KZ308152">
    <property type="protein sequence ID" value="KAG8223095.1"/>
    <property type="molecule type" value="Genomic_DNA"/>
</dbReference>
<dbReference type="PROSITE" id="PS50200">
    <property type="entry name" value="RA"/>
    <property type="match status" value="1"/>
</dbReference>
<reference evidence="6" key="2">
    <citation type="submission" date="2017-10" db="EMBL/GenBank/DDBJ databases">
        <title>Ladona fulva Genome sequencing and assembly.</title>
        <authorList>
            <person name="Murali S."/>
            <person name="Richards S."/>
            <person name="Bandaranaike D."/>
            <person name="Bellair M."/>
            <person name="Blankenburg K."/>
            <person name="Chao H."/>
            <person name="Dinh H."/>
            <person name="Doddapaneni H."/>
            <person name="Dugan-Rocha S."/>
            <person name="Elkadiri S."/>
            <person name="Gnanaolivu R."/>
            <person name="Hernandez B."/>
            <person name="Skinner E."/>
            <person name="Javaid M."/>
            <person name="Lee S."/>
            <person name="Li M."/>
            <person name="Ming W."/>
            <person name="Munidasa M."/>
            <person name="Muniz J."/>
            <person name="Nguyen L."/>
            <person name="Hughes D."/>
            <person name="Osuji N."/>
            <person name="Pu L.-L."/>
            <person name="Puazo M."/>
            <person name="Qu C."/>
            <person name="Quiroz J."/>
            <person name="Raj R."/>
            <person name="Weissenberger G."/>
            <person name="Xin Y."/>
            <person name="Zou X."/>
            <person name="Han Y."/>
            <person name="Worley K."/>
            <person name="Muzny D."/>
            <person name="Gibbs R."/>
        </authorList>
    </citation>
    <scope>NUCLEOTIDE SEQUENCE</scope>
    <source>
        <strain evidence="6">Sampled in the wild</strain>
    </source>
</reference>
<name>A0A8K0JWE2_LADFU</name>
<reference evidence="6" key="1">
    <citation type="submission" date="2013-04" db="EMBL/GenBank/DDBJ databases">
        <authorList>
            <person name="Qu J."/>
            <person name="Murali S.C."/>
            <person name="Bandaranaike D."/>
            <person name="Bellair M."/>
            <person name="Blankenburg K."/>
            <person name="Chao H."/>
            <person name="Dinh H."/>
            <person name="Doddapaneni H."/>
            <person name="Downs B."/>
            <person name="Dugan-Rocha S."/>
            <person name="Elkadiri S."/>
            <person name="Gnanaolivu R.D."/>
            <person name="Hernandez B."/>
            <person name="Javaid M."/>
            <person name="Jayaseelan J.C."/>
            <person name="Lee S."/>
            <person name="Li M."/>
            <person name="Ming W."/>
            <person name="Munidasa M."/>
            <person name="Muniz J."/>
            <person name="Nguyen L."/>
            <person name="Ongeri F."/>
            <person name="Osuji N."/>
            <person name="Pu L.-L."/>
            <person name="Puazo M."/>
            <person name="Qu C."/>
            <person name="Quiroz J."/>
            <person name="Raj R."/>
            <person name="Weissenberger G."/>
            <person name="Xin Y."/>
            <person name="Zou X."/>
            <person name="Han Y."/>
            <person name="Richards S."/>
            <person name="Worley K."/>
            <person name="Muzny D."/>
            <person name="Gibbs R."/>
        </authorList>
    </citation>
    <scope>NUCLEOTIDE SEQUENCE</scope>
    <source>
        <strain evidence="6">Sampled in the wild</strain>
    </source>
</reference>
<evidence type="ECO:0000313" key="7">
    <source>
        <dbReference type="Proteomes" id="UP000792457"/>
    </source>
</evidence>
<organism evidence="6 7">
    <name type="scientific">Ladona fulva</name>
    <name type="common">Scarce chaser dragonfly</name>
    <name type="synonym">Libellula fulva</name>
    <dbReference type="NCBI Taxonomy" id="123851"/>
    <lineage>
        <taxon>Eukaryota</taxon>
        <taxon>Metazoa</taxon>
        <taxon>Ecdysozoa</taxon>
        <taxon>Arthropoda</taxon>
        <taxon>Hexapoda</taxon>
        <taxon>Insecta</taxon>
        <taxon>Pterygota</taxon>
        <taxon>Palaeoptera</taxon>
        <taxon>Odonata</taxon>
        <taxon>Epiprocta</taxon>
        <taxon>Anisoptera</taxon>
        <taxon>Libelluloidea</taxon>
        <taxon>Libellulidae</taxon>
        <taxon>Ladona</taxon>
    </lineage>
</organism>
<dbReference type="Pfam" id="PF00788">
    <property type="entry name" value="RA"/>
    <property type="match status" value="1"/>
</dbReference>
<keyword evidence="7" id="KW-1185">Reference proteome</keyword>
<dbReference type="PANTHER" id="PTHR46184:SF5">
    <property type="entry name" value="UNCONVENTIONAL MYOSIN-IXA-LIKE"/>
    <property type="match status" value="1"/>
</dbReference>
<gene>
    <name evidence="6" type="ORF">J437_LFUL002043</name>
</gene>
<keyword evidence="3" id="KW-0175">Coiled coil</keyword>
<dbReference type="OrthoDB" id="312459at2759"/>
<dbReference type="GO" id="GO:0000146">
    <property type="term" value="F:microfilament motor activity"/>
    <property type="evidence" value="ECO:0007669"/>
    <property type="project" value="InterPro"/>
</dbReference>
<dbReference type="SMART" id="SM00314">
    <property type="entry name" value="RA"/>
    <property type="match status" value="1"/>
</dbReference>
<feature type="domain" description="Ras-associating" evidence="5">
    <location>
        <begin position="5"/>
        <end position="109"/>
    </location>
</feature>
<dbReference type="Proteomes" id="UP000792457">
    <property type="component" value="Unassembled WGS sequence"/>
</dbReference>
<keyword evidence="2" id="KW-0963">Cytoplasm</keyword>
<comment type="subcellular location">
    <subcellularLocation>
        <location evidence="1">Cytoplasm</location>
    </subcellularLocation>
</comment>
<dbReference type="InterPro" id="IPR000159">
    <property type="entry name" value="RA_dom"/>
</dbReference>
<dbReference type="GO" id="GO:0005884">
    <property type="term" value="C:actin filament"/>
    <property type="evidence" value="ECO:0007669"/>
    <property type="project" value="TreeGrafter"/>
</dbReference>
<dbReference type="GO" id="GO:0051015">
    <property type="term" value="F:actin filament binding"/>
    <property type="evidence" value="ECO:0007669"/>
    <property type="project" value="TreeGrafter"/>
</dbReference>
<evidence type="ECO:0000259" key="5">
    <source>
        <dbReference type="PROSITE" id="PS50200"/>
    </source>
</evidence>
<accession>A0A8K0JWE2</accession>
<evidence type="ECO:0000256" key="4">
    <source>
        <dbReference type="SAM" id="MobiDB-lite"/>
    </source>
</evidence>
<dbReference type="SUPFAM" id="SSF54236">
    <property type="entry name" value="Ubiquitin-like"/>
    <property type="match status" value="1"/>
</dbReference>
<dbReference type="GO" id="GO:0035556">
    <property type="term" value="P:intracellular signal transduction"/>
    <property type="evidence" value="ECO:0007669"/>
    <property type="project" value="InterPro"/>
</dbReference>
<evidence type="ECO:0000256" key="2">
    <source>
        <dbReference type="ARBA" id="ARBA00022490"/>
    </source>
</evidence>
<dbReference type="CDD" id="cd01779">
    <property type="entry name" value="RA_Myosin-IX"/>
    <property type="match status" value="1"/>
</dbReference>